<name>A0A0S2F7I6_LYSAN</name>
<reference evidence="1 2" key="1">
    <citation type="journal article" date="2015" name="BMC Genomics">
        <title>Comparative genomics and metabolic profiling of the genus Lysobacter.</title>
        <authorList>
            <person name="de Bruijn I."/>
            <person name="Cheng X."/>
            <person name="de Jager V."/>
            <person name="Exposito R.G."/>
            <person name="Watrous J."/>
            <person name="Patel N."/>
            <person name="Postma J."/>
            <person name="Dorrestein P.C."/>
            <person name="Kobayashi D."/>
            <person name="Raaijmakers J.M."/>
        </authorList>
    </citation>
    <scope>NUCLEOTIDE SEQUENCE [LARGE SCALE GENOMIC DNA]</scope>
    <source>
        <strain evidence="1 2">76</strain>
    </source>
</reference>
<dbReference type="Proteomes" id="UP000060787">
    <property type="component" value="Chromosome"/>
</dbReference>
<gene>
    <name evidence="1" type="ORF">LA76x_1359</name>
</gene>
<dbReference type="PATRIC" id="fig|84531.8.peg.1390"/>
<accession>A0A0S2F7I6</accession>
<sequence length="109" mass="12095">MQSLPPGLVPPDVASLPALPPRFAWCLPSLKQHRRPTPEARYIVVLGHPMPVATASPGVGRWTTQLGVHRKLYSHRLYREFGSREAALRYVAAWAAKYADRIVAEIEGA</sequence>
<proteinExistence type="predicted"/>
<evidence type="ECO:0000313" key="2">
    <source>
        <dbReference type="Proteomes" id="UP000060787"/>
    </source>
</evidence>
<dbReference type="KEGG" id="lab:LA76x_1359"/>
<organism evidence="1 2">
    <name type="scientific">Lysobacter antibioticus</name>
    <dbReference type="NCBI Taxonomy" id="84531"/>
    <lineage>
        <taxon>Bacteria</taxon>
        <taxon>Pseudomonadati</taxon>
        <taxon>Pseudomonadota</taxon>
        <taxon>Gammaproteobacteria</taxon>
        <taxon>Lysobacterales</taxon>
        <taxon>Lysobacteraceae</taxon>
        <taxon>Lysobacter</taxon>
    </lineage>
</organism>
<dbReference type="AlphaFoldDB" id="A0A0S2F7I6"/>
<evidence type="ECO:0000313" key="1">
    <source>
        <dbReference type="EMBL" id="ALN79516.1"/>
    </source>
</evidence>
<keyword evidence="2" id="KW-1185">Reference proteome</keyword>
<dbReference type="RefSeq" id="WP_057917100.1">
    <property type="nucleotide sequence ID" value="NZ_CP011129.1"/>
</dbReference>
<dbReference type="EMBL" id="CP011129">
    <property type="protein sequence ID" value="ALN79516.1"/>
    <property type="molecule type" value="Genomic_DNA"/>
</dbReference>
<protein>
    <submittedName>
        <fullName evidence="1">Uncharacterized protein</fullName>
    </submittedName>
</protein>